<keyword evidence="2" id="KW-0031">Aminopeptidase</keyword>
<dbReference type="Pfam" id="PF00326">
    <property type="entry name" value="Peptidase_S9"/>
    <property type="match status" value="1"/>
</dbReference>
<dbReference type="EMBL" id="UZAN01042946">
    <property type="protein sequence ID" value="VDP77190.1"/>
    <property type="molecule type" value="Genomic_DNA"/>
</dbReference>
<evidence type="ECO:0000259" key="13">
    <source>
        <dbReference type="Pfam" id="PF00930"/>
    </source>
</evidence>
<accession>A0A183AGD6</accession>
<comment type="subcellular location">
    <subcellularLocation>
        <location evidence="11">Endomembrane system</location>
        <topology evidence="11">Single-pass membrane protein</topology>
    </subcellularLocation>
    <subcellularLocation>
        <location evidence="1">Membrane</location>
        <topology evidence="1">Single-pass type II membrane protein</topology>
    </subcellularLocation>
</comment>
<feature type="domain" description="Dipeptidylpeptidase IV N-terminal" evidence="13">
    <location>
        <begin position="21"/>
        <end position="106"/>
    </location>
</feature>
<reference evidence="14 15" key="2">
    <citation type="submission" date="2018-11" db="EMBL/GenBank/DDBJ databases">
        <authorList>
            <consortium name="Pathogen Informatics"/>
        </authorList>
    </citation>
    <scope>NUCLEOTIDE SEQUENCE [LARGE SCALE GENOMIC DNA]</scope>
    <source>
        <strain evidence="14 15">Egypt</strain>
    </source>
</reference>
<evidence type="ECO:0000256" key="11">
    <source>
        <dbReference type="ARBA" id="ARBA00037847"/>
    </source>
</evidence>
<keyword evidence="15" id="KW-1185">Reference proteome</keyword>
<keyword evidence="9" id="KW-0472">Membrane</keyword>
<evidence type="ECO:0000256" key="8">
    <source>
        <dbReference type="ARBA" id="ARBA00022989"/>
    </source>
</evidence>
<dbReference type="GO" id="GO:0008239">
    <property type="term" value="F:dipeptidyl-peptidase activity"/>
    <property type="evidence" value="ECO:0007669"/>
    <property type="project" value="TreeGrafter"/>
</dbReference>
<keyword evidence="8" id="KW-1133">Transmembrane helix</keyword>
<evidence type="ECO:0000256" key="4">
    <source>
        <dbReference type="ARBA" id="ARBA00022692"/>
    </source>
</evidence>
<evidence type="ECO:0000256" key="9">
    <source>
        <dbReference type="ARBA" id="ARBA00023136"/>
    </source>
</evidence>
<organism evidence="16">
    <name type="scientific">Echinostoma caproni</name>
    <dbReference type="NCBI Taxonomy" id="27848"/>
    <lineage>
        <taxon>Eukaryota</taxon>
        <taxon>Metazoa</taxon>
        <taxon>Spiralia</taxon>
        <taxon>Lophotrochozoa</taxon>
        <taxon>Platyhelminthes</taxon>
        <taxon>Trematoda</taxon>
        <taxon>Digenea</taxon>
        <taxon>Plagiorchiida</taxon>
        <taxon>Echinostomata</taxon>
        <taxon>Echinostomatoidea</taxon>
        <taxon>Echinostomatidae</taxon>
        <taxon>Echinostoma</taxon>
    </lineage>
</organism>
<dbReference type="SUPFAM" id="SSF53474">
    <property type="entry name" value="alpha/beta-Hydrolases"/>
    <property type="match status" value="1"/>
</dbReference>
<dbReference type="GO" id="GO:0008236">
    <property type="term" value="F:serine-type peptidase activity"/>
    <property type="evidence" value="ECO:0007669"/>
    <property type="project" value="UniProtKB-KW"/>
</dbReference>
<sequence>MEPLHAIVPDVGYQDLTGTHTRQPAKWVITPEFDITDILHFNGENEFIFLGTGPDSKNSHVFFGTTTDNNVKCLTCGNENCTYNRARVSNCGMFFVQECRGPDVPTFILNKVNKTRLESGDLLVEAVPVRVLQDNKEFKTVLRERALARIEYMHLTLRKGTRDQMEVEAKLWLPPELNKSHITKYPLLLYTALVEELPFVNTSQIGAYGWSYGGFTVGHLLGHSENTYARCGIAVAPVTDFKYYELTGENGIMECRSQLHSKTGTEILQHSGYCL</sequence>
<evidence type="ECO:0000313" key="16">
    <source>
        <dbReference type="WBParaSite" id="ECPE_0000603401-mRNA-1"/>
    </source>
</evidence>
<evidence type="ECO:0000256" key="10">
    <source>
        <dbReference type="ARBA" id="ARBA00023180"/>
    </source>
</evidence>
<name>A0A183AGD6_9TREM</name>
<dbReference type="Pfam" id="PF00930">
    <property type="entry name" value="DPPIV_N"/>
    <property type="match status" value="1"/>
</dbReference>
<evidence type="ECO:0000256" key="5">
    <source>
        <dbReference type="ARBA" id="ARBA00022801"/>
    </source>
</evidence>
<evidence type="ECO:0000313" key="14">
    <source>
        <dbReference type="EMBL" id="VDP77190.1"/>
    </source>
</evidence>
<keyword evidence="10" id="KW-0325">Glycoprotein</keyword>
<dbReference type="OrthoDB" id="16520at2759"/>
<gene>
    <name evidence="14" type="ORF">ECPE_LOCUS6021</name>
</gene>
<proteinExistence type="predicted"/>
<dbReference type="GO" id="GO:0004177">
    <property type="term" value="F:aminopeptidase activity"/>
    <property type="evidence" value="ECO:0007669"/>
    <property type="project" value="UniProtKB-KW"/>
</dbReference>
<keyword evidence="7" id="KW-0735">Signal-anchor</keyword>
<evidence type="ECO:0000256" key="7">
    <source>
        <dbReference type="ARBA" id="ARBA00022968"/>
    </source>
</evidence>
<dbReference type="GO" id="GO:0012505">
    <property type="term" value="C:endomembrane system"/>
    <property type="evidence" value="ECO:0007669"/>
    <property type="project" value="UniProtKB-SubCell"/>
</dbReference>
<dbReference type="InterPro" id="IPR050278">
    <property type="entry name" value="Serine_Prot_S9B/DPPIV"/>
</dbReference>
<evidence type="ECO:0000256" key="6">
    <source>
        <dbReference type="ARBA" id="ARBA00022825"/>
    </source>
</evidence>
<feature type="domain" description="Peptidase S9 prolyl oligopeptidase catalytic" evidence="12">
    <location>
        <begin position="192"/>
        <end position="250"/>
    </location>
</feature>
<dbReference type="AlphaFoldDB" id="A0A183AGD6"/>
<dbReference type="Gene3D" id="2.140.10.30">
    <property type="entry name" value="Dipeptidylpeptidase IV, N-terminal domain"/>
    <property type="match status" value="1"/>
</dbReference>
<protein>
    <submittedName>
        <fullName evidence="16">Peptidase_S9 domain-containing protein</fullName>
    </submittedName>
</protein>
<keyword evidence="3" id="KW-0645">Protease</keyword>
<dbReference type="InterPro" id="IPR002469">
    <property type="entry name" value="Peptidase_S9B_N"/>
</dbReference>
<evidence type="ECO:0000259" key="12">
    <source>
        <dbReference type="Pfam" id="PF00326"/>
    </source>
</evidence>
<keyword evidence="5" id="KW-0378">Hydrolase</keyword>
<reference evidence="16" key="1">
    <citation type="submission" date="2016-06" db="UniProtKB">
        <authorList>
            <consortium name="WormBaseParasite"/>
        </authorList>
    </citation>
    <scope>IDENTIFICATION</scope>
</reference>
<evidence type="ECO:0000256" key="1">
    <source>
        <dbReference type="ARBA" id="ARBA00004606"/>
    </source>
</evidence>
<dbReference type="Gene3D" id="3.40.50.1820">
    <property type="entry name" value="alpha/beta hydrolase"/>
    <property type="match status" value="1"/>
</dbReference>
<dbReference type="GO" id="GO:0005886">
    <property type="term" value="C:plasma membrane"/>
    <property type="evidence" value="ECO:0007669"/>
    <property type="project" value="TreeGrafter"/>
</dbReference>
<dbReference type="Proteomes" id="UP000272942">
    <property type="component" value="Unassembled WGS sequence"/>
</dbReference>
<dbReference type="WBParaSite" id="ECPE_0000603401-mRNA-1">
    <property type="protein sequence ID" value="ECPE_0000603401-mRNA-1"/>
    <property type="gene ID" value="ECPE_0000603401"/>
</dbReference>
<evidence type="ECO:0000256" key="2">
    <source>
        <dbReference type="ARBA" id="ARBA00022438"/>
    </source>
</evidence>
<dbReference type="GO" id="GO:0006508">
    <property type="term" value="P:proteolysis"/>
    <property type="evidence" value="ECO:0007669"/>
    <property type="project" value="UniProtKB-KW"/>
</dbReference>
<dbReference type="InterPro" id="IPR001375">
    <property type="entry name" value="Peptidase_S9_cat"/>
</dbReference>
<dbReference type="PANTHER" id="PTHR11731">
    <property type="entry name" value="PROTEASE FAMILY S9B,C DIPEPTIDYL-PEPTIDASE IV-RELATED"/>
    <property type="match status" value="1"/>
</dbReference>
<keyword evidence="6" id="KW-0720">Serine protease</keyword>
<evidence type="ECO:0000313" key="15">
    <source>
        <dbReference type="Proteomes" id="UP000272942"/>
    </source>
</evidence>
<keyword evidence="4" id="KW-0812">Transmembrane</keyword>
<evidence type="ECO:0000256" key="3">
    <source>
        <dbReference type="ARBA" id="ARBA00022670"/>
    </source>
</evidence>
<dbReference type="PANTHER" id="PTHR11731:SF200">
    <property type="entry name" value="DIPEPTIDYL PEPTIDASE 10, ISOFORM B"/>
    <property type="match status" value="1"/>
</dbReference>
<dbReference type="InterPro" id="IPR029058">
    <property type="entry name" value="AB_hydrolase_fold"/>
</dbReference>